<evidence type="ECO:0000256" key="1">
    <source>
        <dbReference type="SAM" id="Phobius"/>
    </source>
</evidence>
<dbReference type="EMBL" id="CAKOGL010000023">
    <property type="protein sequence ID" value="CAH2101258.1"/>
    <property type="molecule type" value="Genomic_DNA"/>
</dbReference>
<dbReference type="Proteomes" id="UP001153954">
    <property type="component" value="Unassembled WGS sequence"/>
</dbReference>
<name>A0AAU9UQ20_EUPED</name>
<comment type="caution">
    <text evidence="2">The sequence shown here is derived from an EMBL/GenBank/DDBJ whole genome shotgun (WGS) entry which is preliminary data.</text>
</comment>
<keyword evidence="1" id="KW-0472">Membrane</keyword>
<keyword evidence="1" id="KW-0812">Transmembrane</keyword>
<feature type="transmembrane region" description="Helical" evidence="1">
    <location>
        <begin position="62"/>
        <end position="82"/>
    </location>
</feature>
<gene>
    <name evidence="2" type="ORF">EEDITHA_LOCUS16031</name>
</gene>
<protein>
    <submittedName>
        <fullName evidence="2">Uncharacterized protein</fullName>
    </submittedName>
</protein>
<evidence type="ECO:0000313" key="3">
    <source>
        <dbReference type="Proteomes" id="UP001153954"/>
    </source>
</evidence>
<accession>A0AAU9UQ20</accession>
<keyword evidence="3" id="KW-1185">Reference proteome</keyword>
<sequence>MAVKIRKALGLVTNTALYREGLRLFRLNLSCKCVLSNSPSSGFCPKMMEVRSSATMWLEMPLMIAIGLSLLAISAVVMGLSLKRFNASSRSCRLSNSILYLLCETGATLAGAYLVPLKETSCLFVEGFLAVGDWRGGGDDDGGSGGGEGPRRLSWTLEG</sequence>
<reference evidence="2" key="1">
    <citation type="submission" date="2022-03" db="EMBL/GenBank/DDBJ databases">
        <authorList>
            <person name="Tunstrom K."/>
        </authorList>
    </citation>
    <scope>NUCLEOTIDE SEQUENCE</scope>
</reference>
<proteinExistence type="predicted"/>
<dbReference type="AlphaFoldDB" id="A0AAU9UQ20"/>
<evidence type="ECO:0000313" key="2">
    <source>
        <dbReference type="EMBL" id="CAH2101258.1"/>
    </source>
</evidence>
<organism evidence="2 3">
    <name type="scientific">Euphydryas editha</name>
    <name type="common">Edith's checkerspot</name>
    <dbReference type="NCBI Taxonomy" id="104508"/>
    <lineage>
        <taxon>Eukaryota</taxon>
        <taxon>Metazoa</taxon>
        <taxon>Ecdysozoa</taxon>
        <taxon>Arthropoda</taxon>
        <taxon>Hexapoda</taxon>
        <taxon>Insecta</taxon>
        <taxon>Pterygota</taxon>
        <taxon>Neoptera</taxon>
        <taxon>Endopterygota</taxon>
        <taxon>Lepidoptera</taxon>
        <taxon>Glossata</taxon>
        <taxon>Ditrysia</taxon>
        <taxon>Papilionoidea</taxon>
        <taxon>Nymphalidae</taxon>
        <taxon>Nymphalinae</taxon>
        <taxon>Euphydryas</taxon>
    </lineage>
</organism>
<keyword evidence="1" id="KW-1133">Transmembrane helix</keyword>